<protein>
    <submittedName>
        <fullName evidence="1">Uncharacterized protein</fullName>
    </submittedName>
</protein>
<accession>A0A2U1CHY8</accession>
<comment type="caution">
    <text evidence="1">The sequence shown here is derived from an EMBL/GenBank/DDBJ whole genome shotgun (WGS) entry which is preliminary data.</text>
</comment>
<dbReference type="AlphaFoldDB" id="A0A2U1CHY8"/>
<dbReference type="STRING" id="1231391.GCA_000308195_01874"/>
<name>A0A2U1CHY8_9BURK</name>
<dbReference type="OrthoDB" id="8686123at2"/>
<proteinExistence type="predicted"/>
<evidence type="ECO:0000313" key="2">
    <source>
        <dbReference type="Proteomes" id="UP000246145"/>
    </source>
</evidence>
<sequence>MEQDEVQHKLATLVELLSCHDLDEHEIEGIVALCVQARREPDRVLAENYGDDAAQVARYDPAGVTAFVIFTELEDYFAVSDTVDELHEQIIAAFETPTLPDYPYDDNQFETVADYFSWLDAQLLAHHPKYRLIEFGQSYTHDFQAVLVLRDSVAQIMALCQELDIYAQPCSD</sequence>
<gene>
    <name evidence="1" type="ORF">C7440_3549</name>
</gene>
<dbReference type="Proteomes" id="UP000246145">
    <property type="component" value="Unassembled WGS sequence"/>
</dbReference>
<organism evidence="1 2">
    <name type="scientific">Pusillimonas noertemannii</name>
    <dbReference type="NCBI Taxonomy" id="305977"/>
    <lineage>
        <taxon>Bacteria</taxon>
        <taxon>Pseudomonadati</taxon>
        <taxon>Pseudomonadota</taxon>
        <taxon>Betaproteobacteria</taxon>
        <taxon>Burkholderiales</taxon>
        <taxon>Alcaligenaceae</taxon>
        <taxon>Pusillimonas</taxon>
    </lineage>
</organism>
<reference evidence="1 2" key="1">
    <citation type="submission" date="2018-04" db="EMBL/GenBank/DDBJ databases">
        <title>Genomic Encyclopedia of Type Strains, Phase IV (KMG-IV): sequencing the most valuable type-strain genomes for metagenomic binning, comparative biology and taxonomic classification.</title>
        <authorList>
            <person name="Goeker M."/>
        </authorList>
    </citation>
    <scope>NUCLEOTIDE SEQUENCE [LARGE SCALE GENOMIC DNA]</scope>
    <source>
        <strain evidence="1 2">DSM 10065</strain>
    </source>
</reference>
<dbReference type="RefSeq" id="WP_116519401.1">
    <property type="nucleotide sequence ID" value="NZ_JACCEX010000003.1"/>
</dbReference>
<evidence type="ECO:0000313" key="1">
    <source>
        <dbReference type="EMBL" id="PVY60513.1"/>
    </source>
</evidence>
<dbReference type="EMBL" id="QEKO01000008">
    <property type="protein sequence ID" value="PVY60513.1"/>
    <property type="molecule type" value="Genomic_DNA"/>
</dbReference>
<keyword evidence="2" id="KW-1185">Reference proteome</keyword>